<dbReference type="Pfam" id="PF15405">
    <property type="entry name" value="PH_5"/>
    <property type="match status" value="1"/>
</dbReference>
<dbReference type="InParanoid" id="A0A1X2HCS1"/>
<dbReference type="SUPFAM" id="SSF50729">
    <property type="entry name" value="PH domain-like"/>
    <property type="match status" value="1"/>
</dbReference>
<dbReference type="SMART" id="SM00036">
    <property type="entry name" value="CNH"/>
    <property type="match status" value="1"/>
</dbReference>
<dbReference type="FunCoup" id="A0A1X2HCS1">
    <property type="interactions" value="63"/>
</dbReference>
<dbReference type="GO" id="GO:0005085">
    <property type="term" value="F:guanyl-nucleotide exchange factor activity"/>
    <property type="evidence" value="ECO:0007669"/>
    <property type="project" value="UniProtKB-KW"/>
</dbReference>
<dbReference type="SUPFAM" id="SSF48065">
    <property type="entry name" value="DBL homology domain (DH-domain)"/>
    <property type="match status" value="1"/>
</dbReference>
<dbReference type="STRING" id="13706.A0A1X2HCS1"/>
<dbReference type="InterPro" id="IPR011993">
    <property type="entry name" value="PH-like_dom_sf"/>
</dbReference>
<dbReference type="AlphaFoldDB" id="A0A1X2HCS1"/>
<keyword evidence="7" id="KW-1185">Reference proteome</keyword>
<evidence type="ECO:0000256" key="3">
    <source>
        <dbReference type="SAM" id="MobiDB-lite"/>
    </source>
</evidence>
<dbReference type="Pfam" id="PF00610">
    <property type="entry name" value="DEP"/>
    <property type="match status" value="1"/>
</dbReference>
<dbReference type="Gene3D" id="2.30.29.30">
    <property type="entry name" value="Pleckstrin-homology domain (PH domain)/Phosphotyrosine-binding domain (PTB)"/>
    <property type="match status" value="1"/>
</dbReference>
<keyword evidence="1" id="KW-0597">Phosphoprotein</keyword>
<dbReference type="Gene3D" id="1.20.900.10">
    <property type="entry name" value="Dbl homology (DH) domain"/>
    <property type="match status" value="1"/>
</dbReference>
<dbReference type="EMBL" id="MCGN01000005">
    <property type="protein sequence ID" value="ORY96605.1"/>
    <property type="molecule type" value="Genomic_DNA"/>
</dbReference>
<dbReference type="InterPro" id="IPR052233">
    <property type="entry name" value="Rho-type_GEFs"/>
</dbReference>
<dbReference type="InterPro" id="IPR000591">
    <property type="entry name" value="DEP_dom"/>
</dbReference>
<dbReference type="InterPro" id="IPR036388">
    <property type="entry name" value="WH-like_DNA-bd_sf"/>
</dbReference>
<dbReference type="Proteomes" id="UP000242180">
    <property type="component" value="Unassembled WGS sequence"/>
</dbReference>
<feature type="domain" description="CNH" evidence="5">
    <location>
        <begin position="774"/>
        <end position="1057"/>
    </location>
</feature>
<dbReference type="InterPro" id="IPR035899">
    <property type="entry name" value="DBL_dom_sf"/>
</dbReference>
<evidence type="ECO:0000256" key="2">
    <source>
        <dbReference type="ARBA" id="ARBA00022658"/>
    </source>
</evidence>
<accession>A0A1X2HCS1</accession>
<dbReference type="InterPro" id="IPR000219">
    <property type="entry name" value="DH_dom"/>
</dbReference>
<dbReference type="InterPro" id="IPR001849">
    <property type="entry name" value="PH_domain"/>
</dbReference>
<evidence type="ECO:0000259" key="4">
    <source>
        <dbReference type="PROSITE" id="PS50010"/>
    </source>
</evidence>
<feature type="compositionally biased region" description="Basic and acidic residues" evidence="3">
    <location>
        <begin position="70"/>
        <end position="82"/>
    </location>
</feature>
<dbReference type="SMART" id="SM00049">
    <property type="entry name" value="DEP"/>
    <property type="match status" value="1"/>
</dbReference>
<dbReference type="GO" id="GO:0035556">
    <property type="term" value="P:intracellular signal transduction"/>
    <property type="evidence" value="ECO:0007669"/>
    <property type="project" value="InterPro"/>
</dbReference>
<sequence length="1057" mass="118944">MYSYYAPLKGNDTSSVLSSDLGSVISLRTEFDTDDCRSLASMQTTDSGAFHQRKKVARANTLFRSRTGAEPKIVLDNDHSNPKESSGLKRTKSRGGTLLSRLSKTTAPMRAKLSAMSRSGSSQDLRPAMHEHYPLRRSAESMLNMPISSPTIMKKKALPRVSQENQHALALHAAPELSKITAANYPALLSAVAAELRHRVTIETKIKDSIEYKDAFDGKHAVDKLALIIKTTDRNLALLLGRALDSQKFFHDVNYEHRLRDSSSEHYQFRQQQIVAPHHQDEDEDDEDERSIMLFSNKSAPGDEHLLPNGVFTLLTDCYSPTCSRERLCYSPICPRRLEQQRNKSLHRSSSRSSLNDKEDEGRLWITTVPKEVSSRLDITEKKRQENIFELIYTEKDFVNDLGYLEKFWIKPLLEENECLEPSRRAAFVHDVFYNVLEVKEVNAQLAAALEARQKEKHVVDQVGDILLQYVALFTPFVQYGAHQMVGKYVFEKERSVNPGFAQFVERTERLPQSRKLELNGYLTKPTTRLGRYNLLLREILKHTPPDHPDQTLIPKAMNVISEFLGDVNHETGKTESQFNLQLLADKLSYKPPTDEAIMLLDLQNPQRKLVMKGSLKKKGSSSSESADLQVFVLDHCLLIVKSKFVQGEERYKIYKKPIPLALLSTALPDHIKAASKAGSLLPYGRPSTSSSLTSLNSIDAIAAATNAASTSKGYPLTFNYLGRQGFAPVTLYTTSVASRQQWMETVNKQRQNLMQKQKVFDSRAVSDRFFNALNRVNCAVRFGYGVLIGSDQGVYLKRGSNEGLIRILAMDKVSQIDVLERSDLILVLADKVLYTYSLSSLMDRERRGRKLSSHVSFFKVGTIMAGTPSEKTLVCYVKYSAITSTIRALEPHASGEKKKKKPNKLSQLMRGTHGGGIGASSEGLKVYKDLYLPGEAMSIQYFKNILCVGSPKGFQMVDLASAEVQSVLDPNDPSHAAILGRENLRPISMFRHEDGSILLCYDEMAFYIDKKGRRSRPDWMIQWEGHPTAFALSPPYIVAFDSTFVEIRHMDTVSSL</sequence>
<dbReference type="Pfam" id="PF00780">
    <property type="entry name" value="CNH"/>
    <property type="match status" value="1"/>
</dbReference>
<dbReference type="OrthoDB" id="2272012at2759"/>
<dbReference type="InterPro" id="IPR001180">
    <property type="entry name" value="CNH_dom"/>
</dbReference>
<evidence type="ECO:0000259" key="5">
    <source>
        <dbReference type="PROSITE" id="PS50219"/>
    </source>
</evidence>
<dbReference type="PROSITE" id="PS50010">
    <property type="entry name" value="DH_2"/>
    <property type="match status" value="1"/>
</dbReference>
<proteinExistence type="predicted"/>
<evidence type="ECO:0000313" key="7">
    <source>
        <dbReference type="Proteomes" id="UP000242180"/>
    </source>
</evidence>
<dbReference type="OMA" id="CFRQKII"/>
<dbReference type="CDD" id="cd00160">
    <property type="entry name" value="RhoGEF"/>
    <property type="match status" value="1"/>
</dbReference>
<dbReference type="SMART" id="SM00233">
    <property type="entry name" value="PH"/>
    <property type="match status" value="1"/>
</dbReference>
<reference evidence="6 7" key="1">
    <citation type="submission" date="2016-07" db="EMBL/GenBank/DDBJ databases">
        <title>Pervasive Adenine N6-methylation of Active Genes in Fungi.</title>
        <authorList>
            <consortium name="DOE Joint Genome Institute"/>
            <person name="Mondo S.J."/>
            <person name="Dannebaum R.O."/>
            <person name="Kuo R.C."/>
            <person name="Labutti K."/>
            <person name="Haridas S."/>
            <person name="Kuo A."/>
            <person name="Salamov A."/>
            <person name="Ahrendt S.R."/>
            <person name="Lipzen A."/>
            <person name="Sullivan W."/>
            <person name="Andreopoulos W.B."/>
            <person name="Clum A."/>
            <person name="Lindquist E."/>
            <person name="Daum C."/>
            <person name="Ramamoorthy G.K."/>
            <person name="Gryganskyi A."/>
            <person name="Culley D."/>
            <person name="Magnuson J.K."/>
            <person name="James T.Y."/>
            <person name="O'Malley M.A."/>
            <person name="Stajich J.E."/>
            <person name="Spatafora J.W."/>
            <person name="Visel A."/>
            <person name="Grigoriev I.V."/>
        </authorList>
    </citation>
    <scope>NUCLEOTIDE SEQUENCE [LARGE SCALE GENOMIC DNA]</scope>
    <source>
        <strain evidence="6 7">NRRL 2496</strain>
    </source>
</reference>
<evidence type="ECO:0000313" key="6">
    <source>
        <dbReference type="EMBL" id="ORY96605.1"/>
    </source>
</evidence>
<name>A0A1X2HCS1_SYNRA</name>
<dbReference type="PANTHER" id="PTHR46572">
    <property type="entry name" value="RHO1 GDP-GTP EXCHANGE PROTEIN 1-RELATED"/>
    <property type="match status" value="1"/>
</dbReference>
<dbReference type="PANTHER" id="PTHR46572:SF2">
    <property type="entry name" value="RHO1 GDP-GTP EXCHANGE PROTEIN 1-RELATED"/>
    <property type="match status" value="1"/>
</dbReference>
<dbReference type="PROSITE" id="PS50219">
    <property type="entry name" value="CNH"/>
    <property type="match status" value="1"/>
</dbReference>
<organism evidence="6 7">
    <name type="scientific">Syncephalastrum racemosum</name>
    <name type="common">Filamentous fungus</name>
    <dbReference type="NCBI Taxonomy" id="13706"/>
    <lineage>
        <taxon>Eukaryota</taxon>
        <taxon>Fungi</taxon>
        <taxon>Fungi incertae sedis</taxon>
        <taxon>Mucoromycota</taxon>
        <taxon>Mucoromycotina</taxon>
        <taxon>Mucoromycetes</taxon>
        <taxon>Mucorales</taxon>
        <taxon>Syncephalastraceae</taxon>
        <taxon>Syncephalastrum</taxon>
    </lineage>
</organism>
<protein>
    <submittedName>
        <fullName evidence="6">CNH domain-domain-containing protein</fullName>
    </submittedName>
</protein>
<dbReference type="Gene3D" id="1.10.10.10">
    <property type="entry name" value="Winged helix-like DNA-binding domain superfamily/Winged helix DNA-binding domain"/>
    <property type="match status" value="1"/>
</dbReference>
<dbReference type="Pfam" id="PF00621">
    <property type="entry name" value="RhoGEF"/>
    <property type="match status" value="1"/>
</dbReference>
<dbReference type="SMART" id="SM00325">
    <property type="entry name" value="RhoGEF"/>
    <property type="match status" value="1"/>
</dbReference>
<gene>
    <name evidence="6" type="ORF">BCR43DRAFT_439061</name>
</gene>
<keyword evidence="2" id="KW-0344">Guanine-nucleotide releasing factor</keyword>
<comment type="caution">
    <text evidence="6">The sequence shown here is derived from an EMBL/GenBank/DDBJ whole genome shotgun (WGS) entry which is preliminary data.</text>
</comment>
<dbReference type="InterPro" id="IPR041675">
    <property type="entry name" value="PH_5"/>
</dbReference>
<evidence type="ECO:0000256" key="1">
    <source>
        <dbReference type="ARBA" id="ARBA00022553"/>
    </source>
</evidence>
<feature type="domain" description="DH" evidence="4">
    <location>
        <begin position="383"/>
        <end position="571"/>
    </location>
</feature>
<feature type="region of interest" description="Disordered" evidence="3">
    <location>
        <begin position="70"/>
        <end position="125"/>
    </location>
</feature>